<comment type="similarity">
    <text evidence="2 7">Belongs to the major facilitator superfamily. Sugar transporter (TC 2.A.1.1) family.</text>
</comment>
<dbReference type="PROSITE" id="PS50850">
    <property type="entry name" value="MFS"/>
    <property type="match status" value="1"/>
</dbReference>
<evidence type="ECO:0000313" key="10">
    <source>
        <dbReference type="EMBL" id="KAK9764443.1"/>
    </source>
</evidence>
<accession>A0ABR2WSD8</accession>
<feature type="transmembrane region" description="Helical" evidence="8">
    <location>
        <begin position="177"/>
        <end position="200"/>
    </location>
</feature>
<evidence type="ECO:0000259" key="9">
    <source>
        <dbReference type="PROSITE" id="PS50850"/>
    </source>
</evidence>
<feature type="transmembrane region" description="Helical" evidence="8">
    <location>
        <begin position="65"/>
        <end position="87"/>
    </location>
</feature>
<evidence type="ECO:0000256" key="2">
    <source>
        <dbReference type="ARBA" id="ARBA00010992"/>
    </source>
</evidence>
<feature type="domain" description="Major facilitator superfamily (MFS) profile" evidence="9">
    <location>
        <begin position="1"/>
        <end position="413"/>
    </location>
</feature>
<dbReference type="InterPro" id="IPR003663">
    <property type="entry name" value="Sugar/inositol_transpt"/>
</dbReference>
<gene>
    <name evidence="10" type="ORF">K7432_008046</name>
</gene>
<keyword evidence="3 7" id="KW-0813">Transport</keyword>
<evidence type="ECO:0000256" key="7">
    <source>
        <dbReference type="RuleBase" id="RU003346"/>
    </source>
</evidence>
<dbReference type="Gene3D" id="1.20.1250.20">
    <property type="entry name" value="MFS general substrate transporter like domains"/>
    <property type="match status" value="2"/>
</dbReference>
<proteinExistence type="inferred from homology"/>
<feature type="transmembrane region" description="Helical" evidence="8">
    <location>
        <begin position="358"/>
        <end position="379"/>
    </location>
</feature>
<evidence type="ECO:0000256" key="3">
    <source>
        <dbReference type="ARBA" id="ARBA00022448"/>
    </source>
</evidence>
<feature type="transmembrane region" description="Helical" evidence="8">
    <location>
        <begin position="215"/>
        <end position="237"/>
    </location>
</feature>
<dbReference type="NCBIfam" id="TIGR00879">
    <property type="entry name" value="SP"/>
    <property type="match status" value="1"/>
</dbReference>
<sequence length="429" mass="46817">MFGRKPVILFSSVTFTVSAIIMAFSHSYAVLLTGRVLVGFAVGLASMVVPVYIGEIAPRRIRGTLIAANVLLITGGQLFANIISYAAHDVTDSWRYTIGCAGIPSFIQFFGMLILPESPRHLIRKGKLDQAKKVLQRILGENVPVRIIEHEIATIRSTLSDTARLTEVFSRENIRPLIIAVGLQVFQQLSGINTAMYYSATILKMAGFTSDGSAIWFSIFVSASNVAMTGVAMYFIDKIGRRKILLNTITGMAAFLILLGVAFYFLLGIPSHFDTCAEYGSACAVCTSDSRCGIYQNTCVDLSSFPGLASNVCDGSRPWSSWLALASLILFVAFYALGLGNIPWVVQSEIFPLSIRGQASGIATAANWIFNLIISMTFLSLTEAISQAATFWLYAGIACLGWVFVYFLLPETKGKSLEEIRDLFSKKMS</sequence>
<dbReference type="EMBL" id="JASJQH010000428">
    <property type="protein sequence ID" value="KAK9764443.1"/>
    <property type="molecule type" value="Genomic_DNA"/>
</dbReference>
<dbReference type="PANTHER" id="PTHR48020:SF12">
    <property type="entry name" value="PROTON MYO-INOSITOL COTRANSPORTER"/>
    <property type="match status" value="1"/>
</dbReference>
<evidence type="ECO:0000256" key="8">
    <source>
        <dbReference type="SAM" id="Phobius"/>
    </source>
</evidence>
<evidence type="ECO:0000256" key="4">
    <source>
        <dbReference type="ARBA" id="ARBA00022692"/>
    </source>
</evidence>
<evidence type="ECO:0000313" key="11">
    <source>
        <dbReference type="Proteomes" id="UP001479436"/>
    </source>
</evidence>
<dbReference type="PRINTS" id="PR00171">
    <property type="entry name" value="SUGRTRNSPORT"/>
</dbReference>
<evidence type="ECO:0000256" key="1">
    <source>
        <dbReference type="ARBA" id="ARBA00004141"/>
    </source>
</evidence>
<dbReference type="InterPro" id="IPR020846">
    <property type="entry name" value="MFS_dom"/>
</dbReference>
<feature type="transmembrane region" description="Helical" evidence="8">
    <location>
        <begin position="322"/>
        <end position="346"/>
    </location>
</feature>
<dbReference type="InterPro" id="IPR005829">
    <property type="entry name" value="Sugar_transporter_CS"/>
</dbReference>
<keyword evidence="11" id="KW-1185">Reference proteome</keyword>
<dbReference type="PANTHER" id="PTHR48020">
    <property type="entry name" value="PROTON MYO-INOSITOL COTRANSPORTER"/>
    <property type="match status" value="1"/>
</dbReference>
<keyword evidence="5 8" id="KW-1133">Transmembrane helix</keyword>
<feature type="transmembrane region" description="Helical" evidence="8">
    <location>
        <begin position="244"/>
        <end position="267"/>
    </location>
</feature>
<name>A0ABR2WSD8_9FUNG</name>
<keyword evidence="4 8" id="KW-0812">Transmembrane</keyword>
<comment type="caution">
    <text evidence="10">The sequence shown here is derived from an EMBL/GenBank/DDBJ whole genome shotgun (WGS) entry which is preliminary data.</text>
</comment>
<comment type="subcellular location">
    <subcellularLocation>
        <location evidence="1">Membrane</location>
        <topology evidence="1">Multi-pass membrane protein</topology>
    </subcellularLocation>
</comment>
<reference evidence="10 11" key="1">
    <citation type="submission" date="2023-04" db="EMBL/GenBank/DDBJ databases">
        <title>Genome of Basidiobolus ranarum AG-B5.</title>
        <authorList>
            <person name="Stajich J.E."/>
            <person name="Carter-House D."/>
            <person name="Gryganskyi A."/>
        </authorList>
    </citation>
    <scope>NUCLEOTIDE SEQUENCE [LARGE SCALE GENOMIC DNA]</scope>
    <source>
        <strain evidence="10 11">AG-B5</strain>
    </source>
</reference>
<dbReference type="InterPro" id="IPR005828">
    <property type="entry name" value="MFS_sugar_transport-like"/>
</dbReference>
<dbReference type="PROSITE" id="PS00216">
    <property type="entry name" value="SUGAR_TRANSPORT_1"/>
    <property type="match status" value="1"/>
</dbReference>
<dbReference type="Pfam" id="PF00083">
    <property type="entry name" value="Sugar_tr"/>
    <property type="match status" value="2"/>
</dbReference>
<feature type="transmembrane region" description="Helical" evidence="8">
    <location>
        <begin position="7"/>
        <end position="26"/>
    </location>
</feature>
<keyword evidence="6 8" id="KW-0472">Membrane</keyword>
<evidence type="ECO:0000256" key="5">
    <source>
        <dbReference type="ARBA" id="ARBA00022989"/>
    </source>
</evidence>
<feature type="transmembrane region" description="Helical" evidence="8">
    <location>
        <begin position="391"/>
        <end position="409"/>
    </location>
</feature>
<protein>
    <recommendedName>
        <fullName evidence="9">Major facilitator superfamily (MFS) profile domain-containing protein</fullName>
    </recommendedName>
</protein>
<dbReference type="Proteomes" id="UP001479436">
    <property type="component" value="Unassembled WGS sequence"/>
</dbReference>
<feature type="transmembrane region" description="Helical" evidence="8">
    <location>
        <begin position="93"/>
        <end position="115"/>
    </location>
</feature>
<dbReference type="InterPro" id="IPR036259">
    <property type="entry name" value="MFS_trans_sf"/>
</dbReference>
<dbReference type="SUPFAM" id="SSF103473">
    <property type="entry name" value="MFS general substrate transporter"/>
    <property type="match status" value="1"/>
</dbReference>
<organism evidence="10 11">
    <name type="scientific">Basidiobolus ranarum</name>
    <dbReference type="NCBI Taxonomy" id="34480"/>
    <lineage>
        <taxon>Eukaryota</taxon>
        <taxon>Fungi</taxon>
        <taxon>Fungi incertae sedis</taxon>
        <taxon>Zoopagomycota</taxon>
        <taxon>Entomophthoromycotina</taxon>
        <taxon>Basidiobolomycetes</taxon>
        <taxon>Basidiobolales</taxon>
        <taxon>Basidiobolaceae</taxon>
        <taxon>Basidiobolus</taxon>
    </lineage>
</organism>
<dbReference type="PROSITE" id="PS00217">
    <property type="entry name" value="SUGAR_TRANSPORT_2"/>
    <property type="match status" value="1"/>
</dbReference>
<feature type="transmembrane region" description="Helical" evidence="8">
    <location>
        <begin position="32"/>
        <end position="53"/>
    </location>
</feature>
<evidence type="ECO:0000256" key="6">
    <source>
        <dbReference type="ARBA" id="ARBA00023136"/>
    </source>
</evidence>
<dbReference type="InterPro" id="IPR050814">
    <property type="entry name" value="Myo-inositol_Transporter"/>
</dbReference>